<gene>
    <name evidence="1" type="ORF">DU506_09225</name>
</gene>
<dbReference type="AlphaFoldDB" id="A0A368U7T3"/>
<accession>A0A368U7T3</accession>
<organism evidence="1 2">
    <name type="scientific">Vreelandella rituensis</name>
    <dbReference type="NCBI Taxonomy" id="2282306"/>
    <lineage>
        <taxon>Bacteria</taxon>
        <taxon>Pseudomonadati</taxon>
        <taxon>Pseudomonadota</taxon>
        <taxon>Gammaproteobacteria</taxon>
        <taxon>Oceanospirillales</taxon>
        <taxon>Halomonadaceae</taxon>
        <taxon>Vreelandella</taxon>
    </lineage>
</organism>
<reference evidence="1 2" key="1">
    <citation type="submission" date="2018-07" db="EMBL/GenBank/DDBJ databases">
        <title>Halomonas rutogse sp. nov., isolated from Lake TangqianCo on Tibetan Plateau.</title>
        <authorList>
            <person name="Lu H."/>
            <person name="Xing P."/>
            <person name="Wu Q."/>
        </authorList>
    </citation>
    <scope>NUCLEOTIDE SEQUENCE [LARGE SCALE GENOMIC DNA]</scope>
    <source>
        <strain evidence="1 2">TQ8S</strain>
    </source>
</reference>
<proteinExistence type="predicted"/>
<dbReference type="EMBL" id="QPIJ01000017">
    <property type="protein sequence ID" value="RCV92172.1"/>
    <property type="molecule type" value="Genomic_DNA"/>
</dbReference>
<protein>
    <submittedName>
        <fullName evidence="1">Uncharacterized protein</fullName>
    </submittedName>
</protein>
<comment type="caution">
    <text evidence="1">The sequence shown here is derived from an EMBL/GenBank/DDBJ whole genome shotgun (WGS) entry which is preliminary data.</text>
</comment>
<keyword evidence="2" id="KW-1185">Reference proteome</keyword>
<sequence length="70" mass="8062">MVKPTVSLFRYRRARAAAHRRVMVFFTALTSPCIERRHSRRDLAAIRTVNALTAATAPECRLRHTKEVRA</sequence>
<evidence type="ECO:0000313" key="1">
    <source>
        <dbReference type="EMBL" id="RCV92172.1"/>
    </source>
</evidence>
<dbReference type="Proteomes" id="UP000253204">
    <property type="component" value="Unassembled WGS sequence"/>
</dbReference>
<name>A0A368U7T3_9GAMM</name>
<dbReference type="RefSeq" id="WP_114486649.1">
    <property type="nucleotide sequence ID" value="NZ_CBCSHM010000017.1"/>
</dbReference>
<evidence type="ECO:0000313" key="2">
    <source>
        <dbReference type="Proteomes" id="UP000253204"/>
    </source>
</evidence>